<reference evidence="1 2" key="1">
    <citation type="journal article" date="2019" name="Nat. Med.">
        <title>A library of human gut bacterial isolates paired with longitudinal multiomics data enables mechanistic microbiome research.</title>
        <authorList>
            <person name="Poyet M."/>
            <person name="Groussin M."/>
            <person name="Gibbons S.M."/>
            <person name="Avila-Pacheco J."/>
            <person name="Jiang X."/>
            <person name="Kearney S.M."/>
            <person name="Perrotta A.R."/>
            <person name="Berdy B."/>
            <person name="Zhao S."/>
            <person name="Lieberman T.D."/>
            <person name="Swanson P.K."/>
            <person name="Smith M."/>
            <person name="Roesemann S."/>
            <person name="Alexander J.E."/>
            <person name="Rich S.A."/>
            <person name="Livny J."/>
            <person name="Vlamakis H."/>
            <person name="Clish C."/>
            <person name="Bullock K."/>
            <person name="Deik A."/>
            <person name="Scott J."/>
            <person name="Pierce K.A."/>
            <person name="Xavier R.J."/>
            <person name="Alm E.J."/>
        </authorList>
    </citation>
    <scope>NUCLEOTIDE SEQUENCE [LARGE SCALE GENOMIC DNA]</scope>
    <source>
        <strain evidence="1 2">BIOML-A7</strain>
    </source>
</reference>
<sequence length="89" mass="10264">MNKHSVKKIYWHKTISCIVISHQTAECILLPVNLLFTRAKGTKKRANHSAPPLKNPHKWDSSFSSSFIYSLPENVFFLIPNQNNLFPKN</sequence>
<evidence type="ECO:0000313" key="2">
    <source>
        <dbReference type="Proteomes" id="UP000471447"/>
    </source>
</evidence>
<comment type="caution">
    <text evidence="1">The sequence shown here is derived from an EMBL/GenBank/DDBJ whole genome shotgun (WGS) entry which is preliminary data.</text>
</comment>
<dbReference type="Proteomes" id="UP000471447">
    <property type="component" value="Unassembled WGS sequence"/>
</dbReference>
<evidence type="ECO:0000313" key="1">
    <source>
        <dbReference type="EMBL" id="KAB6426568.1"/>
    </source>
</evidence>
<accession>A0A1Y4VRV8</accession>
<dbReference type="AlphaFoldDB" id="A0A1Y4VRV8"/>
<dbReference type="EMBL" id="WDCG01000003">
    <property type="protein sequence ID" value="KAB6426568.1"/>
    <property type="molecule type" value="Genomic_DNA"/>
</dbReference>
<gene>
    <name evidence="1" type="ORF">GAZ26_04420</name>
</gene>
<name>A0A1Y4VRV8_9BACE</name>
<protein>
    <submittedName>
        <fullName evidence="1">Uncharacterized protein</fullName>
    </submittedName>
</protein>
<organism evidence="1 2">
    <name type="scientific">Bacteroides xylanisolvens</name>
    <dbReference type="NCBI Taxonomy" id="371601"/>
    <lineage>
        <taxon>Bacteria</taxon>
        <taxon>Pseudomonadati</taxon>
        <taxon>Bacteroidota</taxon>
        <taxon>Bacteroidia</taxon>
        <taxon>Bacteroidales</taxon>
        <taxon>Bacteroidaceae</taxon>
        <taxon>Bacteroides</taxon>
    </lineage>
</organism>
<proteinExistence type="predicted"/>